<organism evidence="2 3">
    <name type="scientific">Mammaliicoccus sciuri</name>
    <name type="common">Staphylococcus sciuri</name>
    <dbReference type="NCBI Taxonomy" id="1296"/>
    <lineage>
        <taxon>Bacteria</taxon>
        <taxon>Bacillati</taxon>
        <taxon>Bacillota</taxon>
        <taxon>Bacilli</taxon>
        <taxon>Bacillales</taxon>
        <taxon>Staphylococcaceae</taxon>
        <taxon>Mammaliicoccus</taxon>
    </lineage>
</organism>
<reference evidence="2 3" key="1">
    <citation type="submission" date="2018-10" db="EMBL/GenBank/DDBJ databases">
        <title>A collection Staphylococci species genome sequencing.</title>
        <authorList>
            <person name="Cole K."/>
        </authorList>
    </citation>
    <scope>NUCLEOTIDE SEQUENCE [LARGE SCALE GENOMIC DNA]</scope>
    <source>
        <strain evidence="3">NCTC 12218</strain>
    </source>
</reference>
<keyword evidence="1" id="KW-0175">Coiled coil</keyword>
<protein>
    <submittedName>
        <fullName evidence="2">Uncharacterized protein</fullName>
    </submittedName>
</protein>
<evidence type="ECO:0000313" key="3">
    <source>
        <dbReference type="Proteomes" id="UP000274792"/>
    </source>
</evidence>
<evidence type="ECO:0000256" key="1">
    <source>
        <dbReference type="SAM" id="Coils"/>
    </source>
</evidence>
<sequence>MKKLQEKSIEIFENGIYGKVEKAKSLKRDHDDKIDELKALDNKIDYHRRNDDYAEVTRLKREQKTLEDEIEVLDNRLKEEDYSILEDDYISFYEAFDKELEPIKAEHEKLRKEMKDKIKELGEVYERMIINKNNAGRRISRKQYVDRTKTDYNPLYKGQILANEVQIGGNTTPHAYRNLVMSELKAASLKDYQAYYYNEKQW</sequence>
<name>A0AAJ4SJA7_MAMSC</name>
<gene>
    <name evidence="2" type="ORF">CD117_02950</name>
</gene>
<dbReference type="AlphaFoldDB" id="A0AAJ4SJA7"/>
<dbReference type="Proteomes" id="UP000274792">
    <property type="component" value="Unassembled WGS sequence"/>
</dbReference>
<proteinExistence type="predicted"/>
<feature type="coiled-coil region" evidence="1">
    <location>
        <begin position="20"/>
        <end position="127"/>
    </location>
</feature>
<accession>A0AAJ4SJA7</accession>
<dbReference type="EMBL" id="RXWV01000019">
    <property type="protein sequence ID" value="RTX74380.1"/>
    <property type="molecule type" value="Genomic_DNA"/>
</dbReference>
<comment type="caution">
    <text evidence="2">The sequence shown here is derived from an EMBL/GenBank/DDBJ whole genome shotgun (WGS) entry which is preliminary data.</text>
</comment>
<evidence type="ECO:0000313" key="2">
    <source>
        <dbReference type="EMBL" id="RTX74380.1"/>
    </source>
</evidence>
<dbReference type="RefSeq" id="WP_126476640.1">
    <property type="nucleotide sequence ID" value="NZ_RXWV01000019.1"/>
</dbReference>